<sequence length="215" mass="24719">MKKYFYLVLGLIMISCSSPLDKNYNKETMQEDLKQIGESGNVDDDEKKLIAGWIFKSGLTGESLEGKSYSDILEEAKNYKKEQEELAARAQKEEEERRSKLGAALTVAMYDKGYEEFRYQEYLTYGLAFKNKSDKNIRAFKGSLSIKDLFDTEIKSINLTIDDPIKAGETHKATYTTDYNQFMDSDSRLKNKDLDDLVIVWNPEKIIFDDGTTLE</sequence>
<comment type="caution">
    <text evidence="2">The sequence shown here is derived from an EMBL/GenBank/DDBJ whole genome shotgun (WGS) entry which is preliminary data.</text>
</comment>
<evidence type="ECO:0008006" key="4">
    <source>
        <dbReference type="Google" id="ProtNLM"/>
    </source>
</evidence>
<keyword evidence="1" id="KW-0175">Coiled coil</keyword>
<dbReference type="Proteomes" id="UP000315131">
    <property type="component" value="Unassembled WGS sequence"/>
</dbReference>
<name>A0A550I3C2_9FLAO</name>
<dbReference type="PROSITE" id="PS51257">
    <property type="entry name" value="PROKAR_LIPOPROTEIN"/>
    <property type="match status" value="1"/>
</dbReference>
<dbReference type="AlphaFoldDB" id="A0A550I3C2"/>
<feature type="coiled-coil region" evidence="1">
    <location>
        <begin position="69"/>
        <end position="100"/>
    </location>
</feature>
<dbReference type="EMBL" id="VHSF01000002">
    <property type="protein sequence ID" value="TRO65487.1"/>
    <property type="molecule type" value="Genomic_DNA"/>
</dbReference>
<evidence type="ECO:0000313" key="2">
    <source>
        <dbReference type="EMBL" id="TRO65487.1"/>
    </source>
</evidence>
<keyword evidence="3" id="KW-1185">Reference proteome</keyword>
<evidence type="ECO:0000313" key="3">
    <source>
        <dbReference type="Proteomes" id="UP000315131"/>
    </source>
</evidence>
<dbReference type="RefSeq" id="WP_143410803.1">
    <property type="nucleotide sequence ID" value="NZ_VHSF01000002.1"/>
</dbReference>
<dbReference type="OrthoDB" id="1264677at2"/>
<accession>A0A550I3C2</accession>
<protein>
    <recommendedName>
        <fullName evidence="4">Lipoprotein</fullName>
    </recommendedName>
</protein>
<organism evidence="2 3">
    <name type="scientific">Christiangramia sabulilitoris</name>
    <dbReference type="NCBI Taxonomy" id="2583991"/>
    <lineage>
        <taxon>Bacteria</taxon>
        <taxon>Pseudomonadati</taxon>
        <taxon>Bacteroidota</taxon>
        <taxon>Flavobacteriia</taxon>
        <taxon>Flavobacteriales</taxon>
        <taxon>Flavobacteriaceae</taxon>
        <taxon>Christiangramia</taxon>
    </lineage>
</organism>
<reference evidence="2 3" key="1">
    <citation type="submission" date="2019-06" db="EMBL/GenBank/DDBJ databases">
        <title>Gramella sabulilitoris sp. nov., isolated from a marine sand.</title>
        <authorList>
            <person name="Yoon J.-H."/>
        </authorList>
    </citation>
    <scope>NUCLEOTIDE SEQUENCE [LARGE SCALE GENOMIC DNA]</scope>
    <source>
        <strain evidence="2 3">HSMS-1</strain>
    </source>
</reference>
<evidence type="ECO:0000256" key="1">
    <source>
        <dbReference type="SAM" id="Coils"/>
    </source>
</evidence>
<gene>
    <name evidence="2" type="ORF">FGM01_08800</name>
</gene>
<proteinExistence type="predicted"/>